<evidence type="ECO:0000259" key="13">
    <source>
        <dbReference type="PROSITE" id="PS51285"/>
    </source>
</evidence>
<dbReference type="FunFam" id="1.10.510.10:FF:000008">
    <property type="entry name" value="Non-specific serine/threonine protein kinase"/>
    <property type="match status" value="1"/>
</dbReference>
<dbReference type="InterPro" id="IPR035892">
    <property type="entry name" value="C2_domain_sf"/>
</dbReference>
<dbReference type="PROSITE" id="PS00107">
    <property type="entry name" value="PROTEIN_KINASE_ATP"/>
    <property type="match status" value="1"/>
</dbReference>
<feature type="region of interest" description="Disordered" evidence="11">
    <location>
        <begin position="132"/>
        <end position="184"/>
    </location>
</feature>
<feature type="region of interest" description="Disordered" evidence="11">
    <location>
        <begin position="56"/>
        <end position="75"/>
    </location>
</feature>
<dbReference type="Pfam" id="PF00069">
    <property type="entry name" value="Pkinase"/>
    <property type="match status" value="1"/>
</dbReference>
<keyword evidence="15" id="KW-1185">Reference proteome</keyword>
<evidence type="ECO:0000256" key="5">
    <source>
        <dbReference type="ARBA" id="ARBA00022741"/>
    </source>
</evidence>
<dbReference type="PROSITE" id="PS50011">
    <property type="entry name" value="PROTEIN_KINASE_DOM"/>
    <property type="match status" value="1"/>
</dbReference>
<comment type="catalytic activity">
    <reaction evidence="8">
        <text>L-threonyl-[protein] + ATP = O-phospho-L-threonyl-[protein] + ADP + H(+)</text>
        <dbReference type="Rhea" id="RHEA:46608"/>
        <dbReference type="Rhea" id="RHEA-COMP:11060"/>
        <dbReference type="Rhea" id="RHEA-COMP:11605"/>
        <dbReference type="ChEBI" id="CHEBI:15378"/>
        <dbReference type="ChEBI" id="CHEBI:30013"/>
        <dbReference type="ChEBI" id="CHEBI:30616"/>
        <dbReference type="ChEBI" id="CHEBI:61977"/>
        <dbReference type="ChEBI" id="CHEBI:456216"/>
        <dbReference type="EC" id="2.7.11.1"/>
    </reaction>
</comment>
<feature type="compositionally biased region" description="Polar residues" evidence="11">
    <location>
        <begin position="169"/>
        <end position="179"/>
    </location>
</feature>
<evidence type="ECO:0000256" key="3">
    <source>
        <dbReference type="ARBA" id="ARBA00022553"/>
    </source>
</evidence>
<feature type="region of interest" description="Disordered" evidence="11">
    <location>
        <begin position="1"/>
        <end position="43"/>
    </location>
</feature>
<feature type="domain" description="AGC-kinase C-terminal" evidence="13">
    <location>
        <begin position="767"/>
        <end position="851"/>
    </location>
</feature>
<dbReference type="OrthoDB" id="63267at2759"/>
<feature type="region of interest" description="Disordered" evidence="11">
    <location>
        <begin position="392"/>
        <end position="414"/>
    </location>
</feature>
<dbReference type="PANTHER" id="PTHR24351">
    <property type="entry name" value="RIBOSOMAL PROTEIN S6 KINASE"/>
    <property type="match status" value="1"/>
</dbReference>
<dbReference type="EMBL" id="CAJPDQ010000025">
    <property type="protein sequence ID" value="CAF9926425.1"/>
    <property type="molecule type" value="Genomic_DNA"/>
</dbReference>
<keyword evidence="3" id="KW-0597">Phosphoprotein</keyword>
<dbReference type="InterPro" id="IPR008271">
    <property type="entry name" value="Ser/Thr_kinase_AS"/>
</dbReference>
<feature type="region of interest" description="Disordered" evidence="11">
    <location>
        <begin position="251"/>
        <end position="316"/>
    </location>
</feature>
<feature type="compositionally biased region" description="Polar residues" evidence="11">
    <location>
        <begin position="1"/>
        <end position="12"/>
    </location>
</feature>
<dbReference type="EC" id="2.7.11.1" evidence="1"/>
<keyword evidence="7 10" id="KW-0067">ATP-binding</keyword>
<dbReference type="FunFam" id="3.30.200.20:FF:000116">
    <property type="entry name" value="Non-specific serine/threonine protein kinase"/>
    <property type="match status" value="1"/>
</dbReference>
<evidence type="ECO:0000259" key="12">
    <source>
        <dbReference type="PROSITE" id="PS50011"/>
    </source>
</evidence>
<evidence type="ECO:0000256" key="1">
    <source>
        <dbReference type="ARBA" id="ARBA00012513"/>
    </source>
</evidence>
<evidence type="ECO:0000256" key="11">
    <source>
        <dbReference type="SAM" id="MobiDB-lite"/>
    </source>
</evidence>
<feature type="compositionally biased region" description="Basic and acidic residues" evidence="11">
    <location>
        <begin position="154"/>
        <end position="168"/>
    </location>
</feature>
<feature type="compositionally biased region" description="Polar residues" evidence="11">
    <location>
        <begin position="57"/>
        <end position="74"/>
    </location>
</feature>
<dbReference type="InterPro" id="IPR011009">
    <property type="entry name" value="Kinase-like_dom_sf"/>
</dbReference>
<keyword evidence="5 10" id="KW-0547">Nucleotide-binding</keyword>
<name>A0A8H3IMI5_9LECA</name>
<dbReference type="GO" id="GO:0005524">
    <property type="term" value="F:ATP binding"/>
    <property type="evidence" value="ECO:0007669"/>
    <property type="project" value="UniProtKB-UniRule"/>
</dbReference>
<evidence type="ECO:0000256" key="10">
    <source>
        <dbReference type="PROSITE-ProRule" id="PRU10141"/>
    </source>
</evidence>
<dbReference type="InterPro" id="IPR017892">
    <property type="entry name" value="Pkinase_C"/>
</dbReference>
<feature type="region of interest" description="Disordered" evidence="11">
    <location>
        <begin position="214"/>
        <end position="234"/>
    </location>
</feature>
<keyword evidence="4" id="KW-0808">Transferase</keyword>
<dbReference type="SMART" id="SM00133">
    <property type="entry name" value="S_TK_X"/>
    <property type="match status" value="1"/>
</dbReference>
<comment type="catalytic activity">
    <reaction evidence="9">
        <text>L-seryl-[protein] + ATP = O-phospho-L-seryl-[protein] + ADP + H(+)</text>
        <dbReference type="Rhea" id="RHEA:17989"/>
        <dbReference type="Rhea" id="RHEA-COMP:9863"/>
        <dbReference type="Rhea" id="RHEA-COMP:11604"/>
        <dbReference type="ChEBI" id="CHEBI:15378"/>
        <dbReference type="ChEBI" id="CHEBI:29999"/>
        <dbReference type="ChEBI" id="CHEBI:30616"/>
        <dbReference type="ChEBI" id="CHEBI:83421"/>
        <dbReference type="ChEBI" id="CHEBI:456216"/>
        <dbReference type="EC" id="2.7.11.1"/>
    </reaction>
</comment>
<evidence type="ECO:0000256" key="7">
    <source>
        <dbReference type="ARBA" id="ARBA00022840"/>
    </source>
</evidence>
<evidence type="ECO:0000256" key="8">
    <source>
        <dbReference type="ARBA" id="ARBA00047899"/>
    </source>
</evidence>
<dbReference type="PROSITE" id="PS51285">
    <property type="entry name" value="AGC_KINASE_CTER"/>
    <property type="match status" value="1"/>
</dbReference>
<dbReference type="Gene3D" id="1.10.510.10">
    <property type="entry name" value="Transferase(Phosphotransferase) domain 1"/>
    <property type="match status" value="1"/>
</dbReference>
<dbReference type="SUPFAM" id="SSF56112">
    <property type="entry name" value="Protein kinase-like (PK-like)"/>
    <property type="match status" value="1"/>
</dbReference>
<feature type="compositionally biased region" description="Polar residues" evidence="11">
    <location>
        <begin position="99"/>
        <end position="114"/>
    </location>
</feature>
<reference evidence="14" key="1">
    <citation type="submission" date="2021-03" db="EMBL/GenBank/DDBJ databases">
        <authorList>
            <person name="Tagirdzhanova G."/>
        </authorList>
    </citation>
    <scope>NUCLEOTIDE SEQUENCE</scope>
</reference>
<accession>A0A8H3IMI5</accession>
<evidence type="ECO:0000313" key="15">
    <source>
        <dbReference type="Proteomes" id="UP000664169"/>
    </source>
</evidence>
<dbReference type="InterPro" id="IPR000719">
    <property type="entry name" value="Prot_kinase_dom"/>
</dbReference>
<protein>
    <recommendedName>
        <fullName evidence="1">non-specific serine/threonine protein kinase</fullName>
        <ecNumber evidence="1">2.7.11.1</ecNumber>
    </recommendedName>
</protein>
<evidence type="ECO:0000256" key="2">
    <source>
        <dbReference type="ARBA" id="ARBA00022527"/>
    </source>
</evidence>
<feature type="binding site" evidence="10">
    <location>
        <position position="534"/>
    </location>
    <ligand>
        <name>ATP</name>
        <dbReference type="ChEBI" id="CHEBI:30616"/>
    </ligand>
</feature>
<dbReference type="SMART" id="SM00220">
    <property type="entry name" value="S_TKc"/>
    <property type="match status" value="1"/>
</dbReference>
<evidence type="ECO:0000256" key="6">
    <source>
        <dbReference type="ARBA" id="ARBA00022777"/>
    </source>
</evidence>
<feature type="domain" description="Protein kinase" evidence="12">
    <location>
        <begin position="505"/>
        <end position="766"/>
    </location>
</feature>
<proteinExistence type="predicted"/>
<dbReference type="AlphaFoldDB" id="A0A8H3IMI5"/>
<keyword evidence="2" id="KW-0723">Serine/threonine-protein kinase</keyword>
<evidence type="ECO:0000256" key="9">
    <source>
        <dbReference type="ARBA" id="ARBA00048679"/>
    </source>
</evidence>
<keyword evidence="6" id="KW-0418">Kinase</keyword>
<dbReference type="InterPro" id="IPR017441">
    <property type="entry name" value="Protein_kinase_ATP_BS"/>
</dbReference>
<feature type="region of interest" description="Disordered" evidence="11">
    <location>
        <begin position="94"/>
        <end position="114"/>
    </location>
</feature>
<evidence type="ECO:0000313" key="14">
    <source>
        <dbReference type="EMBL" id="CAF9926425.1"/>
    </source>
</evidence>
<dbReference type="PROSITE" id="PS00108">
    <property type="entry name" value="PROTEIN_KINASE_ST"/>
    <property type="match status" value="1"/>
</dbReference>
<evidence type="ECO:0000256" key="4">
    <source>
        <dbReference type="ARBA" id="ARBA00022679"/>
    </source>
</evidence>
<dbReference type="InterPro" id="IPR000961">
    <property type="entry name" value="AGC-kinase_C"/>
</dbReference>
<dbReference type="Proteomes" id="UP000664169">
    <property type="component" value="Unassembled WGS sequence"/>
</dbReference>
<comment type="caution">
    <text evidence="14">The sequence shown here is derived from an EMBL/GenBank/DDBJ whole genome shotgun (WGS) entry which is preliminary data.</text>
</comment>
<feature type="compositionally biased region" description="Low complexity" evidence="11">
    <location>
        <begin position="279"/>
        <end position="291"/>
    </location>
</feature>
<gene>
    <name evidence="14" type="ORF">GOMPHAMPRED_004134</name>
</gene>
<dbReference type="Gene3D" id="2.60.40.150">
    <property type="entry name" value="C2 domain"/>
    <property type="match status" value="1"/>
</dbReference>
<organism evidence="14 15">
    <name type="scientific">Gomphillus americanus</name>
    <dbReference type="NCBI Taxonomy" id="1940652"/>
    <lineage>
        <taxon>Eukaryota</taxon>
        <taxon>Fungi</taxon>
        <taxon>Dikarya</taxon>
        <taxon>Ascomycota</taxon>
        <taxon>Pezizomycotina</taxon>
        <taxon>Lecanoromycetes</taxon>
        <taxon>OSLEUM clade</taxon>
        <taxon>Ostropomycetidae</taxon>
        <taxon>Ostropales</taxon>
        <taxon>Graphidaceae</taxon>
        <taxon>Gomphilloideae</taxon>
        <taxon>Gomphillus</taxon>
    </lineage>
</organism>
<dbReference type="GO" id="GO:0004674">
    <property type="term" value="F:protein serine/threonine kinase activity"/>
    <property type="evidence" value="ECO:0007669"/>
    <property type="project" value="UniProtKB-KW"/>
</dbReference>
<dbReference type="Gene3D" id="3.30.200.20">
    <property type="entry name" value="Phosphorylase Kinase, domain 1"/>
    <property type="match status" value="1"/>
</dbReference>
<dbReference type="Pfam" id="PF00433">
    <property type="entry name" value="Pkinase_C"/>
    <property type="match status" value="1"/>
</dbReference>
<sequence>MASSNVMFSVDSQRSDDDFHDHIGSQSATPAGAQTPRPDLQDKRLPGIMHQYFGQVRTESSNSVSATQNTTMSSLEEPIDEVSLVRQVQGLTVSKPLTAPSTPSEDLDSDQATPSAEQFGFLSEAVQESLGCLTPPVSSSSSLKQKELDESERSDDTVTRRVSGDKPRSSQSRGDSPNKGTRLHQKSLSYHAGRESLPGIVTDVSVEATHFSPIKNNTRSSSSATSPTFNHSPVSALSSCLDLVKLTRGVALPRKKNTPPHTPRANSSPTHDVIPPPSSSSSSRPRLSTSSNNQNGTAQHDDAKNTDSYIELPPTRKPKGKLLLHISHARGLKPSFDPYVVCFFELNEYITRGPKPTEEEVERSQSRPREAIFGGVPIQRSGSDMGRPIAIPMKSRQGSSTSVSDHRNGAQRGQQVTAPHWDIEATFDVLADNPEVFLYVYDRANQEAFLGLAKMTPDVGRDNNEFEGWVKLEPRNEQDESVSGEIHIRTVFHKKVKTKTEPSDFEILKLIGKGTFGQVYQVRKKDTQRIYAMKVLSKKVIVQKKEIAHTLGERNILVRTAMTESPFIVGLKFAFQTNTDLYFVTDFMSGGELFWHLQKEGRFNEARAKFYIAELILALKHLHAYDIVYRDLKPENILLDANGHIALCDFGLSKMNLAQDDTTNTFCGTTEYLAPEVLLDETGYTKMVDFWSLGVLVFEMCCGWSPFYAEDTQQMYKNIAFGKVRFPRDALSTEGRNFVKGLLNRNPKHRLGAHGDADELKNHPFFADIDWEALQQKRVVPPFKPKLKSVLDTSNFDPEFTNALANSSSLTARAAALAGVNMPASTPLSPGMQANFKGFTFVEASMIEEQFQNKDDEMKDDDGWEVPDVKKDNRMSGILKSTTNDDNFFNGGFEE</sequence>
<feature type="compositionally biased region" description="Basic and acidic residues" evidence="11">
    <location>
        <begin position="13"/>
        <end position="23"/>
    </location>
</feature>